<dbReference type="NCBIfam" id="NF005970">
    <property type="entry name" value="PRK08057.1-4"/>
    <property type="match status" value="1"/>
</dbReference>
<organism evidence="4 5">
    <name type="scientific">Alkaliphilus hydrothermalis</name>
    <dbReference type="NCBI Taxonomy" id="1482730"/>
    <lineage>
        <taxon>Bacteria</taxon>
        <taxon>Bacillati</taxon>
        <taxon>Bacillota</taxon>
        <taxon>Clostridia</taxon>
        <taxon>Peptostreptococcales</taxon>
        <taxon>Natronincolaceae</taxon>
        <taxon>Alkaliphilus</taxon>
    </lineage>
</organism>
<evidence type="ECO:0000256" key="3">
    <source>
        <dbReference type="ARBA" id="ARBA00023002"/>
    </source>
</evidence>
<dbReference type="InterPro" id="IPR003723">
    <property type="entry name" value="Precorrin-6x_reduct"/>
</dbReference>
<dbReference type="Proteomes" id="UP001314796">
    <property type="component" value="Unassembled WGS sequence"/>
</dbReference>
<evidence type="ECO:0000256" key="2">
    <source>
        <dbReference type="ARBA" id="ARBA00022573"/>
    </source>
</evidence>
<accession>A0ABS2NP63</accession>
<keyword evidence="2" id="KW-0169">Cobalamin biosynthesis</keyword>
<proteinExistence type="predicted"/>
<evidence type="ECO:0000313" key="5">
    <source>
        <dbReference type="Proteomes" id="UP001314796"/>
    </source>
</evidence>
<dbReference type="PROSITE" id="PS51014">
    <property type="entry name" value="COBK_CBIJ"/>
    <property type="match status" value="1"/>
</dbReference>
<keyword evidence="5" id="KW-1185">Reference proteome</keyword>
<evidence type="ECO:0000256" key="1">
    <source>
        <dbReference type="ARBA" id="ARBA00004953"/>
    </source>
</evidence>
<dbReference type="RefSeq" id="WP_204401220.1">
    <property type="nucleotide sequence ID" value="NZ_JAFBEE010000006.1"/>
</dbReference>
<dbReference type="EC" id="1.3.1.54" evidence="4"/>
<dbReference type="EC" id="1.3.1.106" evidence="4"/>
<reference evidence="4 5" key="1">
    <citation type="submission" date="2021-01" db="EMBL/GenBank/DDBJ databases">
        <title>Genomic Encyclopedia of Type Strains, Phase IV (KMG-IV): sequencing the most valuable type-strain genomes for metagenomic binning, comparative biology and taxonomic classification.</title>
        <authorList>
            <person name="Goeker M."/>
        </authorList>
    </citation>
    <scope>NUCLEOTIDE SEQUENCE [LARGE SCALE GENOMIC DNA]</scope>
    <source>
        <strain evidence="4 5">DSM 25890</strain>
    </source>
</reference>
<comment type="caution">
    <text evidence="4">The sequence shown here is derived from an EMBL/GenBank/DDBJ whole genome shotgun (WGS) entry which is preliminary data.</text>
</comment>
<dbReference type="EMBL" id="JAFBEE010000006">
    <property type="protein sequence ID" value="MBM7614730.1"/>
    <property type="molecule type" value="Genomic_DNA"/>
</dbReference>
<dbReference type="PANTHER" id="PTHR36925:SF1">
    <property type="entry name" value="COBALT-PRECORRIN-6A REDUCTASE"/>
    <property type="match status" value="1"/>
</dbReference>
<dbReference type="NCBIfam" id="TIGR00715">
    <property type="entry name" value="precor6x_red"/>
    <property type="match status" value="1"/>
</dbReference>
<dbReference type="PANTHER" id="PTHR36925">
    <property type="entry name" value="COBALT-PRECORRIN-6A REDUCTASE"/>
    <property type="match status" value="1"/>
</dbReference>
<protein>
    <submittedName>
        <fullName evidence="4">Precorrin-6A/cobalt-precorrin-6A reductase</fullName>
        <ecNumber evidence="4">1.3.1.106</ecNumber>
        <ecNumber evidence="4">1.3.1.54</ecNumber>
    </submittedName>
</protein>
<sequence length="264" mass="29525">MILALCGTSEGRELLGVLAGEYPAILATVTTPYGVECLGDYPTVEVLQTKLQQEEFEKLIEERQIQVVVDISHPYAEKISTLAINVCREKKIHYLRYERRTTEQLQEDPNILWVEDFPEAVQLAKGFVGRIFLTIGSNHLTTFVKEIPKERLLARVLPVSKVLLSCEELGLNPDNIIAMKGPFSEEMNRAMFAMQDVSVVVTKDSGGAGGTLDKLRAAKAVGIPVIVIKRPAVDYGEVYYDLKELMNTLKILKEEKVSMKLDNV</sequence>
<name>A0ABS2NP63_9FIRM</name>
<keyword evidence="3 4" id="KW-0560">Oxidoreductase</keyword>
<gene>
    <name evidence="4" type="ORF">JOC73_001244</name>
</gene>
<evidence type="ECO:0000313" key="4">
    <source>
        <dbReference type="EMBL" id="MBM7614730.1"/>
    </source>
</evidence>
<dbReference type="Pfam" id="PF02571">
    <property type="entry name" value="CbiJ"/>
    <property type="match status" value="1"/>
</dbReference>
<comment type="pathway">
    <text evidence="1">Cofactor biosynthesis; adenosylcobalamin biosynthesis.</text>
</comment>
<dbReference type="GO" id="GO:0016994">
    <property type="term" value="F:precorrin-6A reductase activity"/>
    <property type="evidence" value="ECO:0007669"/>
    <property type="project" value="UniProtKB-EC"/>
</dbReference>